<gene>
    <name evidence="2" type="ORF">R6U77_17795</name>
</gene>
<keyword evidence="1" id="KW-0175">Coiled coil</keyword>
<keyword evidence="3" id="KW-1185">Reference proteome</keyword>
<name>A0ABZ0RXG8_9BACI</name>
<protein>
    <submittedName>
        <fullName evidence="2">Uncharacterized protein</fullName>
    </submittedName>
</protein>
<feature type="coiled-coil region" evidence="1">
    <location>
        <begin position="30"/>
        <end position="76"/>
    </location>
</feature>
<proteinExistence type="predicted"/>
<accession>A0ABZ0RXG8</accession>
<dbReference type="EMBL" id="CP137624">
    <property type="protein sequence ID" value="WPK11721.1"/>
    <property type="molecule type" value="Genomic_DNA"/>
</dbReference>
<reference evidence="2 3" key="1">
    <citation type="submission" date="2023-09" db="EMBL/GenBank/DDBJ databases">
        <authorList>
            <person name="Page C.A."/>
            <person name="Perez-Diaz I.M."/>
        </authorList>
    </citation>
    <scope>NUCLEOTIDE SEQUENCE [LARGE SCALE GENOMIC DNA]</scope>
    <source>
        <strain evidence="2 3">Ll15</strain>
    </source>
</reference>
<sequence length="85" mass="9633">MIAIIITLGTMGLLTSIPLAAILTAHKRSSMKLQIKMMETEAELEKLKVESYAIETEKLRLELAQEKQALLEMEQNHRLSQHSSK</sequence>
<organism evidence="2 3">
    <name type="scientific">Lysinibacillus louembei</name>
    <dbReference type="NCBI Taxonomy" id="1470088"/>
    <lineage>
        <taxon>Bacteria</taxon>
        <taxon>Bacillati</taxon>
        <taxon>Bacillota</taxon>
        <taxon>Bacilli</taxon>
        <taxon>Bacillales</taxon>
        <taxon>Bacillaceae</taxon>
        <taxon>Lysinibacillus</taxon>
    </lineage>
</organism>
<evidence type="ECO:0000313" key="2">
    <source>
        <dbReference type="EMBL" id="WPK11721.1"/>
    </source>
</evidence>
<evidence type="ECO:0000313" key="3">
    <source>
        <dbReference type="Proteomes" id="UP001322664"/>
    </source>
</evidence>
<evidence type="ECO:0000256" key="1">
    <source>
        <dbReference type="SAM" id="Coils"/>
    </source>
</evidence>
<dbReference type="RefSeq" id="WP_293921045.1">
    <property type="nucleotide sequence ID" value="NZ_CP137624.1"/>
</dbReference>
<dbReference type="Proteomes" id="UP001322664">
    <property type="component" value="Chromosome"/>
</dbReference>